<gene>
    <name evidence="2" type="ORF">GA0061071_107188</name>
</gene>
<evidence type="ECO:0000313" key="2">
    <source>
        <dbReference type="EMBL" id="SCC17809.1"/>
    </source>
</evidence>
<keyword evidence="3" id="KW-1185">Reference proteome</keyword>
<evidence type="ECO:0008006" key="4">
    <source>
        <dbReference type="Google" id="ProtNLM"/>
    </source>
</evidence>
<evidence type="ECO:0000313" key="3">
    <source>
        <dbReference type="Proteomes" id="UP000198975"/>
    </source>
</evidence>
<evidence type="ECO:0000256" key="1">
    <source>
        <dbReference type="SAM" id="Phobius"/>
    </source>
</evidence>
<keyword evidence="1" id="KW-0812">Transmembrane</keyword>
<protein>
    <recommendedName>
        <fullName evidence="4">DUF3592 domain-containing protein</fullName>
    </recommendedName>
</protein>
<proteinExistence type="predicted"/>
<feature type="transmembrane region" description="Helical" evidence="1">
    <location>
        <begin position="6"/>
        <end position="28"/>
    </location>
</feature>
<dbReference type="AlphaFoldDB" id="A0A1C4CFE4"/>
<dbReference type="Proteomes" id="UP000198975">
    <property type="component" value="Unassembled WGS sequence"/>
</dbReference>
<accession>A0A1C4CFE4</accession>
<keyword evidence="1" id="KW-1133">Transmembrane helix</keyword>
<keyword evidence="1" id="KW-0472">Membrane</keyword>
<sequence length="130" mass="14679">METIMLSISIFFVSFFLLGFITLIVVMLRNDANKEKVKKEIREHGILTLATIKRVFSRSGGNSGYINATLELVFETEDGSKIACKADTVIDALSIQKYQAGEQIPLRYLPADPHKNMLDVPSTFELMKRH</sequence>
<dbReference type="EMBL" id="FMAY01000007">
    <property type="protein sequence ID" value="SCC17809.1"/>
    <property type="molecule type" value="Genomic_DNA"/>
</dbReference>
<name>A0A1C4CFE4_9ENTR</name>
<organism evidence="2 3">
    <name type="scientific">Kosakonia oryzendophytica</name>
    <dbReference type="NCBI Taxonomy" id="1005665"/>
    <lineage>
        <taxon>Bacteria</taxon>
        <taxon>Pseudomonadati</taxon>
        <taxon>Pseudomonadota</taxon>
        <taxon>Gammaproteobacteria</taxon>
        <taxon>Enterobacterales</taxon>
        <taxon>Enterobacteriaceae</taxon>
        <taxon>Kosakonia</taxon>
    </lineage>
</organism>
<reference evidence="3" key="1">
    <citation type="submission" date="2016-08" db="EMBL/GenBank/DDBJ databases">
        <authorList>
            <person name="Varghese N."/>
            <person name="Submissions Spin"/>
        </authorList>
    </citation>
    <scope>NUCLEOTIDE SEQUENCE [LARGE SCALE GENOMIC DNA]</scope>
    <source>
        <strain evidence="3">REICA_082</strain>
    </source>
</reference>